<sequence length="18" mass="2085">MIRISHKVCFMVHLALSV</sequence>
<accession>A0A2P2QZD0</accession>
<protein>
    <submittedName>
        <fullName evidence="1">Uncharacterized protein</fullName>
    </submittedName>
</protein>
<organism evidence="1">
    <name type="scientific">Rhizophora mucronata</name>
    <name type="common">Asiatic mangrove</name>
    <dbReference type="NCBI Taxonomy" id="61149"/>
    <lineage>
        <taxon>Eukaryota</taxon>
        <taxon>Viridiplantae</taxon>
        <taxon>Streptophyta</taxon>
        <taxon>Embryophyta</taxon>
        <taxon>Tracheophyta</taxon>
        <taxon>Spermatophyta</taxon>
        <taxon>Magnoliopsida</taxon>
        <taxon>eudicotyledons</taxon>
        <taxon>Gunneridae</taxon>
        <taxon>Pentapetalae</taxon>
        <taxon>rosids</taxon>
        <taxon>fabids</taxon>
        <taxon>Malpighiales</taxon>
        <taxon>Rhizophoraceae</taxon>
        <taxon>Rhizophora</taxon>
    </lineage>
</organism>
<dbReference type="EMBL" id="GGEC01091856">
    <property type="protein sequence ID" value="MBX72340.1"/>
    <property type="molecule type" value="Transcribed_RNA"/>
</dbReference>
<name>A0A2P2QZD0_RHIMU</name>
<reference evidence="1" key="1">
    <citation type="submission" date="2018-02" db="EMBL/GenBank/DDBJ databases">
        <title>Rhizophora mucronata_Transcriptome.</title>
        <authorList>
            <person name="Meera S.P."/>
            <person name="Sreeshan A."/>
            <person name="Augustine A."/>
        </authorList>
    </citation>
    <scope>NUCLEOTIDE SEQUENCE</scope>
    <source>
        <tissue evidence="1">Leaf</tissue>
    </source>
</reference>
<evidence type="ECO:0000313" key="1">
    <source>
        <dbReference type="EMBL" id="MBX72340.1"/>
    </source>
</evidence>
<dbReference type="AlphaFoldDB" id="A0A2P2QZD0"/>
<proteinExistence type="predicted"/>